<protein>
    <submittedName>
        <fullName evidence="1">PMID: 11759840</fullName>
    </submittedName>
</protein>
<dbReference type="AlphaFoldDB" id="A0A6S6RYD3"/>
<gene>
    <name evidence="1" type="ORF">HELGO_WM28002</name>
</gene>
<dbReference type="PANTHER" id="PTHR35609:SF1">
    <property type="entry name" value="MACRO DOMAIN-CONTAINING PROTEIN"/>
    <property type="match status" value="1"/>
</dbReference>
<sequence>MWLKNLTGFQESKDAIYQNIIVKENKLKSLANGKEYHYGTLENPSLKELREKVKNSHAKKRKLKLRAIQADVKALHLDPSNKNALFQVASQFNLLEMIGPNVTPEQGIECYEHDHTQGPICAICCGVGTIYRNYFAKVNGQIGQSTNNQIDCLADIVKALGNENNQLWEMRNGYALLKEDGLHVINEQLKQMSHDALREKLRIGVQWDTQVTLDGSEHRVS</sequence>
<dbReference type="PANTHER" id="PTHR35609">
    <property type="entry name" value="MACRO DOMAIN-CONTAINING PROTEIN"/>
    <property type="match status" value="1"/>
</dbReference>
<reference evidence="1" key="1">
    <citation type="submission" date="2020-01" db="EMBL/GenBank/DDBJ databases">
        <authorList>
            <person name="Meier V. D."/>
            <person name="Meier V D."/>
        </authorList>
    </citation>
    <scope>NUCLEOTIDE SEQUENCE</scope>
    <source>
        <strain evidence="1">HLG_WM_MAG_04</strain>
    </source>
</reference>
<evidence type="ECO:0000313" key="1">
    <source>
        <dbReference type="EMBL" id="CAA6801101.1"/>
    </source>
</evidence>
<name>A0A6S6RYD3_9BACT</name>
<dbReference type="EMBL" id="CACVAX010000003">
    <property type="protein sequence ID" value="CAA6801101.1"/>
    <property type="molecule type" value="Genomic_DNA"/>
</dbReference>
<proteinExistence type="predicted"/>
<accession>A0A6S6RYD3</accession>
<organism evidence="1">
    <name type="scientific">uncultured Sulfurovum sp</name>
    <dbReference type="NCBI Taxonomy" id="269237"/>
    <lineage>
        <taxon>Bacteria</taxon>
        <taxon>Pseudomonadati</taxon>
        <taxon>Campylobacterota</taxon>
        <taxon>Epsilonproteobacteria</taxon>
        <taxon>Campylobacterales</taxon>
        <taxon>Sulfurovaceae</taxon>
        <taxon>Sulfurovum</taxon>
        <taxon>environmental samples</taxon>
    </lineage>
</organism>